<evidence type="ECO:0000256" key="2">
    <source>
        <dbReference type="ARBA" id="ARBA00022942"/>
    </source>
</evidence>
<comment type="similarity">
    <text evidence="1">Belongs to the proteasome subunit p55 family.</text>
</comment>
<dbReference type="PANTHER" id="PTHR10855:SF1">
    <property type="entry name" value="26S PROTEASOME NON-ATPASE REGULATORY SUBUNIT 12"/>
    <property type="match status" value="1"/>
</dbReference>
<reference evidence="4" key="1">
    <citation type="submission" date="2021-01" db="EMBL/GenBank/DDBJ databases">
        <authorList>
            <person name="Corre E."/>
            <person name="Pelletier E."/>
            <person name="Niang G."/>
            <person name="Scheremetjew M."/>
            <person name="Finn R."/>
            <person name="Kale V."/>
            <person name="Holt S."/>
            <person name="Cochrane G."/>
            <person name="Meng A."/>
            <person name="Brown T."/>
            <person name="Cohen L."/>
        </authorList>
    </citation>
    <scope>NUCLEOTIDE SEQUENCE</scope>
    <source>
        <strain evidence="5">GSO104</strain>
        <strain evidence="4">Pop2</strain>
    </source>
</reference>
<feature type="domain" description="PCI" evidence="3">
    <location>
        <begin position="251"/>
        <end position="424"/>
    </location>
</feature>
<dbReference type="Pfam" id="PF01399">
    <property type="entry name" value="PCI"/>
    <property type="match status" value="1"/>
</dbReference>
<evidence type="ECO:0000313" key="4">
    <source>
        <dbReference type="EMBL" id="CAD9340630.1"/>
    </source>
</evidence>
<name>A0A6V2BEV7_9STRA</name>
<dbReference type="InterPro" id="IPR040896">
    <property type="entry name" value="RPN5_C"/>
</dbReference>
<dbReference type="FunFam" id="1.10.10.10:FF:000070">
    <property type="entry name" value="26S proteasome non-ATPase regulatory subunit 12"/>
    <property type="match status" value="1"/>
</dbReference>
<evidence type="ECO:0000259" key="3">
    <source>
        <dbReference type="PROSITE" id="PS50250"/>
    </source>
</evidence>
<proteinExistence type="inferred from homology"/>
<dbReference type="PANTHER" id="PTHR10855">
    <property type="entry name" value="26S PROTEASOME NON-ATPASE REGULATORY SUBUNIT 12/COP9 SIGNALOSOME COMPLEX SUBUNIT 4"/>
    <property type="match status" value="1"/>
</dbReference>
<gene>
    <name evidence="5" type="ORF">DBRI00130_LOCUS4490</name>
    <name evidence="4" type="ORF">DBRI1063_LOCUS16360</name>
</gene>
<evidence type="ECO:0000313" key="5">
    <source>
        <dbReference type="EMBL" id="CAE4587118.1"/>
    </source>
</evidence>
<dbReference type="Gene3D" id="1.10.10.10">
    <property type="entry name" value="Winged helix-like DNA-binding domain superfamily/Winged helix DNA-binding domain"/>
    <property type="match status" value="1"/>
</dbReference>
<dbReference type="Pfam" id="PF18098">
    <property type="entry name" value="RPN5_C"/>
    <property type="match status" value="1"/>
</dbReference>
<keyword evidence="2" id="KW-0647">Proteasome</keyword>
<evidence type="ECO:0000256" key="1">
    <source>
        <dbReference type="ARBA" id="ARBA00006397"/>
    </source>
</evidence>
<dbReference type="SMART" id="SM00088">
    <property type="entry name" value="PINT"/>
    <property type="match status" value="1"/>
</dbReference>
<accession>A0A6V2BEV7</accession>
<sequence length="457" mass="51356">MTSRQGAASGGQLEDRVDLSAETDSKLLQAQQLVEASTDNLREALALLAALEKRCRVGNDTTSLVKVCEASLQLCKDASDDEALVATLKNLSTRRSQKSKAVSALVHKAITWVLEGDGYSPLDVSTDEQRVIRERLVVTLRDITDGKIFLEAERARLTRALATIKEEEGDIAAAANVLQDVHVETYGSLSKREKVEFILEQMRLTLGKQDYIRAAIVAGKINRKAIAEEGMEQEKIKFFTLMTEYHRHEKDAFELAKDYHSIYSTSSVQADENQWRDALQSSVLFLALSPYSNEQQDMMNRIYIDPNLEKIDSCRETLKLLLRKEIINFPLPHQTELESMGAFTIGGDELTSHWRKTFHTRIVQHNVRVAALYYRRIHGKRLAQLLGLKPAELEAEIASMVSDGSVYAKIDRPGDIIRFAAKKTPEAVLSDWASDISSLLDLVESTTHLIHKENMTQ</sequence>
<dbReference type="EMBL" id="HBGN01025538">
    <property type="protein sequence ID" value="CAD9340630.1"/>
    <property type="molecule type" value="Transcribed_RNA"/>
</dbReference>
<dbReference type="InterPro" id="IPR036388">
    <property type="entry name" value="WH-like_DNA-bd_sf"/>
</dbReference>
<dbReference type="PROSITE" id="PS50250">
    <property type="entry name" value="PCI"/>
    <property type="match status" value="1"/>
</dbReference>
<dbReference type="SUPFAM" id="SSF46785">
    <property type="entry name" value="Winged helix' DNA-binding domain"/>
    <property type="match status" value="1"/>
</dbReference>
<protein>
    <recommendedName>
        <fullName evidence="3">PCI domain-containing protein</fullName>
    </recommendedName>
</protein>
<dbReference type="InterPro" id="IPR054559">
    <property type="entry name" value="PSMD12-CSN4-like_N"/>
</dbReference>
<organism evidence="4">
    <name type="scientific">Ditylum brightwellii</name>
    <dbReference type="NCBI Taxonomy" id="49249"/>
    <lineage>
        <taxon>Eukaryota</taxon>
        <taxon>Sar</taxon>
        <taxon>Stramenopiles</taxon>
        <taxon>Ochrophyta</taxon>
        <taxon>Bacillariophyta</taxon>
        <taxon>Mediophyceae</taxon>
        <taxon>Lithodesmiophycidae</taxon>
        <taxon>Lithodesmiales</taxon>
        <taxon>Lithodesmiaceae</taxon>
        <taxon>Ditylum</taxon>
    </lineage>
</organism>
<dbReference type="InterPro" id="IPR040134">
    <property type="entry name" value="PSMD12/CSN4"/>
</dbReference>
<dbReference type="GO" id="GO:0005737">
    <property type="term" value="C:cytoplasm"/>
    <property type="evidence" value="ECO:0007669"/>
    <property type="project" value="TreeGrafter"/>
</dbReference>
<dbReference type="AlphaFoldDB" id="A0A6V2BEV7"/>
<dbReference type="GO" id="GO:0008541">
    <property type="term" value="C:proteasome regulatory particle, lid subcomplex"/>
    <property type="evidence" value="ECO:0007669"/>
    <property type="project" value="TreeGrafter"/>
</dbReference>
<dbReference type="GO" id="GO:0005634">
    <property type="term" value="C:nucleus"/>
    <property type="evidence" value="ECO:0007669"/>
    <property type="project" value="UniProtKB-ARBA"/>
</dbReference>
<dbReference type="InterPro" id="IPR000717">
    <property type="entry name" value="PCI_dom"/>
</dbReference>
<dbReference type="Pfam" id="PF22241">
    <property type="entry name" value="PSMD12-CSN4_N"/>
    <property type="match status" value="1"/>
</dbReference>
<dbReference type="EMBL" id="HBNS01005516">
    <property type="protein sequence ID" value="CAE4587118.1"/>
    <property type="molecule type" value="Transcribed_RNA"/>
</dbReference>
<dbReference type="InterPro" id="IPR036390">
    <property type="entry name" value="WH_DNA-bd_sf"/>
</dbReference>